<keyword evidence="2" id="KW-1185">Reference proteome</keyword>
<dbReference type="RefSeq" id="WP_044649139.1">
    <property type="nucleotide sequence ID" value="NZ_JTHP01000110.1"/>
</dbReference>
<evidence type="ECO:0000313" key="1">
    <source>
        <dbReference type="EMBL" id="KJD42531.1"/>
    </source>
</evidence>
<evidence type="ECO:0000313" key="2">
    <source>
        <dbReference type="Proteomes" id="UP000032534"/>
    </source>
</evidence>
<reference evidence="1 2" key="1">
    <citation type="submission" date="2014-11" db="EMBL/GenBank/DDBJ databases">
        <title>Draft Genome Sequences of Paenibacillus polymyxa NRRL B-30509 and Paenibacillus terrae NRRL B-30644, Strains from a Poultry Environment that Produce Tridecaptin A and Paenicidins.</title>
        <authorList>
            <person name="van Belkum M.J."/>
            <person name="Lohans C.T."/>
            <person name="Vederas J.C."/>
        </authorList>
    </citation>
    <scope>NUCLEOTIDE SEQUENCE [LARGE SCALE GENOMIC DNA]</scope>
    <source>
        <strain evidence="1 2">NRRL B-30644</strain>
    </source>
</reference>
<gene>
    <name evidence="1" type="ORF">QD47_27650</name>
</gene>
<dbReference type="Proteomes" id="UP000032534">
    <property type="component" value="Unassembled WGS sequence"/>
</dbReference>
<dbReference type="PATRIC" id="fig|159743.3.peg.6161"/>
<comment type="caution">
    <text evidence="1">The sequence shown here is derived from an EMBL/GenBank/DDBJ whole genome shotgun (WGS) entry which is preliminary data.</text>
</comment>
<sequence>MNITGFDRPVFLTRVLQNEMKYVNQYPQFDGLIMDANLANYYSNPWNKILEKKAQGNVGFLIVDPNTAKLEHRVCVQKKTYALLSYCPDLEPLTPDDFQGESGDSFSLQFATNVLDTQAELGADIFLTPYFVAKTINSPWYGVNKELVQSSLTAKGDLGLENPLYAVICVSVSEIANDQSREIIIQDYRNLNVDGFYILAEGLSDRNSSSLELAGLLALVNSLSDFKKPVFVGSIDGFGLFSCAYGAAGFSAGICWLESFNEQNFTLELEGRNEDAMRERFIYIPEVFIKFPRDRAQLIYQNTNIEGLTSHQSSNYYNQRTINPDDRARLYFLEKRFEELEQLKGLSDFEKKQHLTTRLENAISISLQISSEDIQIRYAHLGRWNEAIRSV</sequence>
<dbReference type="AlphaFoldDB" id="A0A0D7WTM7"/>
<name>A0A0D7WTM7_9BACL</name>
<dbReference type="EMBL" id="JTHP01000110">
    <property type="protein sequence ID" value="KJD42531.1"/>
    <property type="molecule type" value="Genomic_DNA"/>
</dbReference>
<organism evidence="1 2">
    <name type="scientific">Paenibacillus terrae</name>
    <dbReference type="NCBI Taxonomy" id="159743"/>
    <lineage>
        <taxon>Bacteria</taxon>
        <taxon>Bacillati</taxon>
        <taxon>Bacillota</taxon>
        <taxon>Bacilli</taxon>
        <taxon>Bacillales</taxon>
        <taxon>Paenibacillaceae</taxon>
        <taxon>Paenibacillus</taxon>
    </lineage>
</organism>
<protein>
    <submittedName>
        <fullName evidence="1">Uncharacterized protein</fullName>
    </submittedName>
</protein>
<dbReference type="OrthoDB" id="9928735at2"/>
<proteinExistence type="predicted"/>
<accession>A0A0D7WTM7</accession>